<sequence length="479" mass="54731">MVSVMGSVYNPDTMNLSQFPYAIDRTTTVAPLLPTMDSPNTTEGLTEEEHLEILNRQRVMYYIPAMIWVGVLMFIGVIGNSLVVYVYRRRFKKTSSNYFILTMAVFDLISCAIGMPFELYDLNNPFTFYSTAGCKILRGCVTFTIFGSAIILVEIAFDRYFKICRPLMVVSLSKIRMLCVLAVFLAFLLSVPPIILFGTTRTNTSIPNVRGHDCSIAEEYKKSTFQTAFYTTLAAIFVVILLILTVLYTRIWLEIRCRRRFVIGDQIAREADGDNRTMRIRYVPSLSEDESCNNTVCQHHHNGSMNELQHIYSNRHHQRQQSHNLSSQQQQQQQRLQAGIPSTSSSASTGERRSKIGSSLASYASRLKVTRTTVVLFAVTVAFILSYLPSIAVMVIRSVDKDFESTQSVASLAVLKIFSNCFFINNAINPIIYSFLNINFRRQVKKTVRRVLCCFRRRRYPPQKMDSDRSTKKEFILKD</sequence>
<evidence type="ECO:0000313" key="13">
    <source>
        <dbReference type="RefSeq" id="XP_035824415.1"/>
    </source>
</evidence>
<keyword evidence="4 8" id="KW-0297">G-protein coupled receptor</keyword>
<dbReference type="GeneID" id="118477111"/>
<evidence type="ECO:0000256" key="8">
    <source>
        <dbReference type="RuleBase" id="RU000688"/>
    </source>
</evidence>
<feature type="transmembrane region" description="Helical" evidence="10">
    <location>
        <begin position="136"/>
        <end position="157"/>
    </location>
</feature>
<dbReference type="Proteomes" id="UP000694888">
    <property type="component" value="Unplaced"/>
</dbReference>
<feature type="transmembrane region" description="Helical" evidence="10">
    <location>
        <begin position="61"/>
        <end position="86"/>
    </location>
</feature>
<feature type="transmembrane region" description="Helical" evidence="10">
    <location>
        <begin position="417"/>
        <end position="440"/>
    </location>
</feature>
<reference evidence="13" key="1">
    <citation type="submission" date="2025-08" db="UniProtKB">
        <authorList>
            <consortium name="RefSeq"/>
        </authorList>
    </citation>
    <scope>IDENTIFICATION</scope>
</reference>
<comment type="similarity">
    <text evidence="8">Belongs to the G-protein coupled receptor 1 family.</text>
</comment>
<feature type="transmembrane region" description="Helical" evidence="10">
    <location>
        <begin position="178"/>
        <end position="198"/>
    </location>
</feature>
<dbReference type="SMART" id="SM01381">
    <property type="entry name" value="7TM_GPCR_Srsx"/>
    <property type="match status" value="1"/>
</dbReference>
<evidence type="ECO:0000256" key="7">
    <source>
        <dbReference type="ARBA" id="ARBA00023224"/>
    </source>
</evidence>
<feature type="domain" description="G-protein coupled receptors family 1 profile" evidence="11">
    <location>
        <begin position="79"/>
        <end position="433"/>
    </location>
</feature>
<keyword evidence="3 10" id="KW-1133">Transmembrane helix</keyword>
<feature type="transmembrane region" description="Helical" evidence="10">
    <location>
        <begin position="98"/>
        <end position="116"/>
    </location>
</feature>
<proteinExistence type="inferred from homology"/>
<dbReference type="PANTHER" id="PTHR24243:SF224">
    <property type="entry name" value="G-PROTEIN COUPLED RECEPTOR 19-RELATED"/>
    <property type="match status" value="1"/>
</dbReference>
<comment type="subcellular location">
    <subcellularLocation>
        <location evidence="1">Membrane</location>
        <topology evidence="1">Multi-pass membrane protein</topology>
    </subcellularLocation>
</comment>
<evidence type="ECO:0000313" key="12">
    <source>
        <dbReference type="Proteomes" id="UP000694888"/>
    </source>
</evidence>
<feature type="region of interest" description="Disordered" evidence="9">
    <location>
        <begin position="316"/>
        <end position="353"/>
    </location>
</feature>
<dbReference type="Gene3D" id="1.20.1070.10">
    <property type="entry name" value="Rhodopsin 7-helix transmembrane proteins"/>
    <property type="match status" value="1"/>
</dbReference>
<dbReference type="InterPro" id="IPR017452">
    <property type="entry name" value="GPCR_Rhodpsn_7TM"/>
</dbReference>
<dbReference type="PROSITE" id="PS00237">
    <property type="entry name" value="G_PROTEIN_RECEP_F1_1"/>
    <property type="match status" value="1"/>
</dbReference>
<keyword evidence="12" id="KW-1185">Reference proteome</keyword>
<protein>
    <submittedName>
        <fullName evidence="13">Tyramine receptor Ser-2-like isoform X1</fullName>
    </submittedName>
</protein>
<feature type="compositionally biased region" description="Low complexity" evidence="9">
    <location>
        <begin position="321"/>
        <end position="337"/>
    </location>
</feature>
<evidence type="ECO:0000256" key="9">
    <source>
        <dbReference type="SAM" id="MobiDB-lite"/>
    </source>
</evidence>
<evidence type="ECO:0000256" key="4">
    <source>
        <dbReference type="ARBA" id="ARBA00023040"/>
    </source>
</evidence>
<keyword evidence="7 8" id="KW-0807">Transducer</keyword>
<keyword evidence="6 8" id="KW-0675">Receptor</keyword>
<keyword evidence="5 10" id="KW-0472">Membrane</keyword>
<dbReference type="RefSeq" id="XP_035824415.1">
    <property type="nucleotide sequence ID" value="XM_035968522.1"/>
</dbReference>
<dbReference type="InterPro" id="IPR000276">
    <property type="entry name" value="GPCR_Rhodpsn"/>
</dbReference>
<gene>
    <name evidence="13" type="primary">LOC118477111</name>
</gene>
<evidence type="ECO:0000256" key="1">
    <source>
        <dbReference type="ARBA" id="ARBA00004141"/>
    </source>
</evidence>
<evidence type="ECO:0000256" key="10">
    <source>
        <dbReference type="SAM" id="Phobius"/>
    </source>
</evidence>
<evidence type="ECO:0000256" key="5">
    <source>
        <dbReference type="ARBA" id="ARBA00023136"/>
    </source>
</evidence>
<name>A0ABM1VPS3_APLCA</name>
<dbReference type="PANTHER" id="PTHR24243">
    <property type="entry name" value="G-PROTEIN COUPLED RECEPTOR"/>
    <property type="match status" value="1"/>
</dbReference>
<evidence type="ECO:0000259" key="11">
    <source>
        <dbReference type="PROSITE" id="PS50262"/>
    </source>
</evidence>
<dbReference type="PROSITE" id="PS50262">
    <property type="entry name" value="G_PROTEIN_RECEP_F1_2"/>
    <property type="match status" value="1"/>
</dbReference>
<dbReference type="PRINTS" id="PR00237">
    <property type="entry name" value="GPCRRHODOPSN"/>
</dbReference>
<keyword evidence="2 8" id="KW-0812">Transmembrane</keyword>
<dbReference type="CDD" id="cd00637">
    <property type="entry name" value="7tm_classA_rhodopsin-like"/>
    <property type="match status" value="1"/>
</dbReference>
<accession>A0ABM1VPS3</accession>
<dbReference type="Pfam" id="PF00001">
    <property type="entry name" value="7tm_1"/>
    <property type="match status" value="1"/>
</dbReference>
<feature type="compositionally biased region" description="Polar residues" evidence="9">
    <location>
        <begin position="340"/>
        <end position="349"/>
    </location>
</feature>
<organism evidence="12 13">
    <name type="scientific">Aplysia californica</name>
    <name type="common">California sea hare</name>
    <dbReference type="NCBI Taxonomy" id="6500"/>
    <lineage>
        <taxon>Eukaryota</taxon>
        <taxon>Metazoa</taxon>
        <taxon>Spiralia</taxon>
        <taxon>Lophotrochozoa</taxon>
        <taxon>Mollusca</taxon>
        <taxon>Gastropoda</taxon>
        <taxon>Heterobranchia</taxon>
        <taxon>Euthyneura</taxon>
        <taxon>Tectipleura</taxon>
        <taxon>Aplysiida</taxon>
        <taxon>Aplysioidea</taxon>
        <taxon>Aplysiidae</taxon>
        <taxon>Aplysia</taxon>
    </lineage>
</organism>
<feature type="transmembrane region" description="Helical" evidence="10">
    <location>
        <begin position="228"/>
        <end position="253"/>
    </location>
</feature>
<feature type="transmembrane region" description="Helical" evidence="10">
    <location>
        <begin position="374"/>
        <end position="397"/>
    </location>
</feature>
<evidence type="ECO:0000256" key="6">
    <source>
        <dbReference type="ARBA" id="ARBA00023170"/>
    </source>
</evidence>
<evidence type="ECO:0000256" key="2">
    <source>
        <dbReference type="ARBA" id="ARBA00022692"/>
    </source>
</evidence>
<evidence type="ECO:0000256" key="3">
    <source>
        <dbReference type="ARBA" id="ARBA00022989"/>
    </source>
</evidence>
<dbReference type="SUPFAM" id="SSF81321">
    <property type="entry name" value="Family A G protein-coupled receptor-like"/>
    <property type="match status" value="1"/>
</dbReference>